<protein>
    <submittedName>
        <fullName evidence="1">Uncharacterized protein</fullName>
    </submittedName>
</protein>
<gene>
    <name evidence="1" type="ORF">Dace_3063</name>
</gene>
<name>Q1K4A6_DESA6</name>
<evidence type="ECO:0000313" key="2">
    <source>
        <dbReference type="Proteomes" id="UP000005695"/>
    </source>
</evidence>
<dbReference type="OrthoDB" id="9892255at2"/>
<dbReference type="EMBL" id="AAEW02000001">
    <property type="protein sequence ID" value="EAT17197.1"/>
    <property type="molecule type" value="Genomic_DNA"/>
</dbReference>
<organism evidence="1 2">
    <name type="scientific">Desulfuromonas acetoxidans (strain DSM 684 / 11070)</name>
    <dbReference type="NCBI Taxonomy" id="281689"/>
    <lineage>
        <taxon>Bacteria</taxon>
        <taxon>Pseudomonadati</taxon>
        <taxon>Thermodesulfobacteriota</taxon>
        <taxon>Desulfuromonadia</taxon>
        <taxon>Desulfuromonadales</taxon>
        <taxon>Desulfuromonadaceae</taxon>
        <taxon>Desulfuromonas</taxon>
    </lineage>
</organism>
<dbReference type="Proteomes" id="UP000005695">
    <property type="component" value="Unassembled WGS sequence"/>
</dbReference>
<accession>Q1K4A6</accession>
<sequence>MAFNSGQAFKEMTEAAQASADERWGALEQPFANVMEAQRDALRELATEWFHQEMSDKVLDERLKVLREHFVEALVVDSSAGRAVCDKAVQAALNCFWESLMAGL</sequence>
<dbReference type="AlphaFoldDB" id="Q1K4A6"/>
<proteinExistence type="predicted"/>
<comment type="caution">
    <text evidence="1">The sequence shown here is derived from an EMBL/GenBank/DDBJ whole genome shotgun (WGS) entry which is preliminary data.</text>
</comment>
<keyword evidence="2" id="KW-1185">Reference proteome</keyword>
<dbReference type="RefSeq" id="WP_005997407.1">
    <property type="nucleotide sequence ID" value="NZ_AAEW02000001.1"/>
</dbReference>
<reference evidence="1" key="1">
    <citation type="submission" date="2006-05" db="EMBL/GenBank/DDBJ databases">
        <title>Annotation of the draft genome assembly of Desulfuromonas acetoxidans DSM 684.</title>
        <authorList>
            <consortium name="US DOE Joint Genome Institute (JGI-ORNL)"/>
            <person name="Larimer F."/>
            <person name="Land M."/>
            <person name="Hauser L."/>
        </authorList>
    </citation>
    <scope>NUCLEOTIDE SEQUENCE [LARGE SCALE GENOMIC DNA]</scope>
    <source>
        <strain evidence="1">DSM 684</strain>
    </source>
</reference>
<evidence type="ECO:0000313" key="1">
    <source>
        <dbReference type="EMBL" id="EAT17197.1"/>
    </source>
</evidence>
<reference evidence="1" key="2">
    <citation type="submission" date="2006-05" db="EMBL/GenBank/DDBJ databases">
        <title>Sequencing of the draft genome and assembly of Desulfuromonas acetoxidans DSM 684.</title>
        <authorList>
            <consortium name="US DOE Joint Genome Institute (JGI-PGF)"/>
            <person name="Copeland A."/>
            <person name="Lucas S."/>
            <person name="Lapidus A."/>
            <person name="Barry K."/>
            <person name="Detter J.C."/>
            <person name="Glavina del Rio T."/>
            <person name="Hammon N."/>
            <person name="Israni S."/>
            <person name="Dalin E."/>
            <person name="Tice H."/>
            <person name="Bruce D."/>
            <person name="Pitluck S."/>
            <person name="Richardson P."/>
        </authorList>
    </citation>
    <scope>NUCLEOTIDE SEQUENCE [LARGE SCALE GENOMIC DNA]</scope>
    <source>
        <strain evidence="1">DSM 684</strain>
    </source>
</reference>